<keyword evidence="1" id="KW-0812">Transmembrane</keyword>
<reference evidence="2 3" key="1">
    <citation type="submission" date="2020-04" db="EMBL/GenBank/DDBJ databases">
        <authorList>
            <person name="Wallbank WR R."/>
            <person name="Pardo Diaz C."/>
            <person name="Kozak K."/>
            <person name="Martin S."/>
            <person name="Jiggins C."/>
            <person name="Moest M."/>
            <person name="Warren A I."/>
            <person name="Byers J.R.P. K."/>
            <person name="Montejo-Kovacevich G."/>
            <person name="Yen C E."/>
        </authorList>
    </citation>
    <scope>NUCLEOTIDE SEQUENCE [LARGE SCALE GENOMIC DNA]</scope>
</reference>
<gene>
    <name evidence="2" type="ORF">APLA_LOCUS3864</name>
</gene>
<dbReference type="AlphaFoldDB" id="A0A8S0ZAC0"/>
<name>A0A8S0ZAC0_ARCPL</name>
<proteinExistence type="predicted"/>
<protein>
    <submittedName>
        <fullName evidence="2">Uncharacterized protein</fullName>
    </submittedName>
</protein>
<dbReference type="OrthoDB" id="6905030at2759"/>
<evidence type="ECO:0000256" key="1">
    <source>
        <dbReference type="SAM" id="Phobius"/>
    </source>
</evidence>
<sequence length="144" mass="15911">MKLHANAFNAHGCHGALKQRLSSPSYMLPHISLISIMSLVLCRKCLVNMKLFVVVCAVLLVLQLADAASSNFFLSDAKQEYIEHQQNAFCDAKPKINSKRTPDSLFIPMVLRACEETACDAACTALHYKLGKCMNTAECQCRTS</sequence>
<dbReference type="Proteomes" id="UP000494106">
    <property type="component" value="Unassembled WGS sequence"/>
</dbReference>
<dbReference type="GO" id="GO:0051707">
    <property type="term" value="P:response to other organism"/>
    <property type="evidence" value="ECO:0007669"/>
    <property type="project" value="UniProtKB-ARBA"/>
</dbReference>
<keyword evidence="3" id="KW-1185">Reference proteome</keyword>
<evidence type="ECO:0000313" key="2">
    <source>
        <dbReference type="EMBL" id="CAB3229198.1"/>
    </source>
</evidence>
<keyword evidence="1" id="KW-0472">Membrane</keyword>
<dbReference type="EMBL" id="CADEBC010000369">
    <property type="protein sequence ID" value="CAB3229198.1"/>
    <property type="molecule type" value="Genomic_DNA"/>
</dbReference>
<comment type="caution">
    <text evidence="2">The sequence shown here is derived from an EMBL/GenBank/DDBJ whole genome shotgun (WGS) entry which is preliminary data.</text>
</comment>
<feature type="transmembrane region" description="Helical" evidence="1">
    <location>
        <begin position="51"/>
        <end position="74"/>
    </location>
</feature>
<keyword evidence="1" id="KW-1133">Transmembrane helix</keyword>
<organism evidence="2 3">
    <name type="scientific">Arctia plantaginis</name>
    <name type="common">Wood tiger moth</name>
    <name type="synonym">Phalaena plantaginis</name>
    <dbReference type="NCBI Taxonomy" id="874455"/>
    <lineage>
        <taxon>Eukaryota</taxon>
        <taxon>Metazoa</taxon>
        <taxon>Ecdysozoa</taxon>
        <taxon>Arthropoda</taxon>
        <taxon>Hexapoda</taxon>
        <taxon>Insecta</taxon>
        <taxon>Pterygota</taxon>
        <taxon>Neoptera</taxon>
        <taxon>Endopterygota</taxon>
        <taxon>Lepidoptera</taxon>
        <taxon>Glossata</taxon>
        <taxon>Ditrysia</taxon>
        <taxon>Noctuoidea</taxon>
        <taxon>Erebidae</taxon>
        <taxon>Arctiinae</taxon>
        <taxon>Arctia</taxon>
    </lineage>
</organism>
<evidence type="ECO:0000313" key="3">
    <source>
        <dbReference type="Proteomes" id="UP000494106"/>
    </source>
</evidence>
<dbReference type="Gene3D" id="3.30.30.10">
    <property type="entry name" value="Knottin, scorpion toxin-like"/>
    <property type="match status" value="1"/>
</dbReference>
<dbReference type="InterPro" id="IPR036574">
    <property type="entry name" value="Scorpion_toxin-like_sf"/>
</dbReference>
<accession>A0A8S0ZAC0</accession>